<protein>
    <recommendedName>
        <fullName evidence="5">Peptidase inhibitor I78 family protein</fullName>
    </recommendedName>
</protein>
<dbReference type="AlphaFoldDB" id="A0A7W8G0S0"/>
<dbReference type="Pfam" id="PF11720">
    <property type="entry name" value="Inhibitor_I78"/>
    <property type="match status" value="1"/>
</dbReference>
<feature type="signal peptide" evidence="2">
    <location>
        <begin position="1"/>
        <end position="29"/>
    </location>
</feature>
<evidence type="ECO:0008006" key="5">
    <source>
        <dbReference type="Google" id="ProtNLM"/>
    </source>
</evidence>
<dbReference type="RefSeq" id="WP_183960576.1">
    <property type="nucleotide sequence ID" value="NZ_JACHHP010000002.1"/>
</dbReference>
<reference evidence="3 4" key="1">
    <citation type="submission" date="2020-08" db="EMBL/GenBank/DDBJ databases">
        <title>Genomic Encyclopedia of Type Strains, Phase IV (KMG-IV): sequencing the most valuable type-strain genomes for metagenomic binning, comparative biology and taxonomic classification.</title>
        <authorList>
            <person name="Goeker M."/>
        </authorList>
    </citation>
    <scope>NUCLEOTIDE SEQUENCE [LARGE SCALE GENOMIC DNA]</scope>
    <source>
        <strain evidence="3 4">DSM 24163</strain>
    </source>
</reference>
<gene>
    <name evidence="3" type="ORF">HNQ52_001602</name>
</gene>
<dbReference type="EMBL" id="JACHHP010000002">
    <property type="protein sequence ID" value="MBB5208073.1"/>
    <property type="molecule type" value="Genomic_DNA"/>
</dbReference>
<feature type="region of interest" description="Disordered" evidence="1">
    <location>
        <begin position="25"/>
        <end position="52"/>
    </location>
</feature>
<evidence type="ECO:0000313" key="4">
    <source>
        <dbReference type="Proteomes" id="UP000521199"/>
    </source>
</evidence>
<dbReference type="InterPro" id="IPR021719">
    <property type="entry name" value="Prot_inh_I78"/>
</dbReference>
<dbReference type="PANTHER" id="PTHR39600:SF1">
    <property type="entry name" value="PEPTIDASE INHIBITOR I78 FAMILY PROTEIN"/>
    <property type="match status" value="1"/>
</dbReference>
<keyword evidence="2" id="KW-0732">Signal</keyword>
<accession>A0A7W8G0S0</accession>
<name>A0A7W8G0S0_9GAMM</name>
<evidence type="ECO:0000313" key="3">
    <source>
        <dbReference type="EMBL" id="MBB5208073.1"/>
    </source>
</evidence>
<dbReference type="Gene3D" id="3.30.10.10">
    <property type="entry name" value="Trypsin Inhibitor V, subunit A"/>
    <property type="match status" value="1"/>
</dbReference>
<dbReference type="PANTHER" id="PTHR39600">
    <property type="entry name" value="PEPTIDASE INHIBITOR I78 FAMILY PROTEIN"/>
    <property type="match status" value="1"/>
</dbReference>
<evidence type="ECO:0000256" key="2">
    <source>
        <dbReference type="SAM" id="SignalP"/>
    </source>
</evidence>
<sequence>MSTPASTRPVLLVAALALSLAGCTPPAPEAPASAPSAPASSTATTAPATAPADACDASKAQWAIGQSLDEALLERARVDAGARVVRSLKPGQMVTMEFNAERLNVDVDDNAIVTGVRCG</sequence>
<comment type="caution">
    <text evidence="3">The sequence shown here is derived from an EMBL/GenBank/DDBJ whole genome shotgun (WGS) entry which is preliminary data.</text>
</comment>
<proteinExistence type="predicted"/>
<feature type="chain" id="PRO_5031532263" description="Peptidase inhibitor I78 family protein" evidence="2">
    <location>
        <begin position="30"/>
        <end position="119"/>
    </location>
</feature>
<keyword evidence="4" id="KW-1185">Reference proteome</keyword>
<evidence type="ECO:0000256" key="1">
    <source>
        <dbReference type="SAM" id="MobiDB-lite"/>
    </source>
</evidence>
<dbReference type="Proteomes" id="UP000521199">
    <property type="component" value="Unassembled WGS sequence"/>
</dbReference>
<organism evidence="3 4">
    <name type="scientific">Chiayiivirga flava</name>
    <dbReference type="NCBI Taxonomy" id="659595"/>
    <lineage>
        <taxon>Bacteria</taxon>
        <taxon>Pseudomonadati</taxon>
        <taxon>Pseudomonadota</taxon>
        <taxon>Gammaproteobacteria</taxon>
        <taxon>Lysobacterales</taxon>
        <taxon>Lysobacteraceae</taxon>
        <taxon>Chiayiivirga</taxon>
    </lineage>
</organism>